<dbReference type="EMBL" id="NPEX01000018">
    <property type="protein sequence ID" value="RAI45332.1"/>
    <property type="molecule type" value="Genomic_DNA"/>
</dbReference>
<feature type="domain" description="AAA+ ATPase" evidence="1">
    <location>
        <begin position="72"/>
        <end position="210"/>
    </location>
</feature>
<evidence type="ECO:0000313" key="3">
    <source>
        <dbReference type="Proteomes" id="UP000249130"/>
    </source>
</evidence>
<dbReference type="Pfam" id="PF13177">
    <property type="entry name" value="DNA_pol3_delta2"/>
    <property type="match status" value="1"/>
</dbReference>
<name>A0A327L743_9BRAD</name>
<dbReference type="GO" id="GO:0006261">
    <property type="term" value="P:DNA-templated DNA replication"/>
    <property type="evidence" value="ECO:0007669"/>
    <property type="project" value="TreeGrafter"/>
</dbReference>
<dbReference type="PANTHER" id="PTHR11669:SF0">
    <property type="entry name" value="PROTEIN STICHEL-LIKE 2"/>
    <property type="match status" value="1"/>
</dbReference>
<gene>
    <name evidence="2" type="ORF">CH341_04460</name>
</gene>
<dbReference type="SMART" id="SM00382">
    <property type="entry name" value="AAA"/>
    <property type="match status" value="1"/>
</dbReference>
<accession>A0A327L743</accession>
<organism evidence="2 3">
    <name type="scientific">Rhodoplanes roseus</name>
    <dbReference type="NCBI Taxonomy" id="29409"/>
    <lineage>
        <taxon>Bacteria</taxon>
        <taxon>Pseudomonadati</taxon>
        <taxon>Pseudomonadota</taxon>
        <taxon>Alphaproteobacteria</taxon>
        <taxon>Hyphomicrobiales</taxon>
        <taxon>Nitrobacteraceae</taxon>
        <taxon>Rhodoplanes</taxon>
    </lineage>
</organism>
<dbReference type="AlphaFoldDB" id="A0A327L743"/>
<dbReference type="Gene3D" id="3.40.50.300">
    <property type="entry name" value="P-loop containing nucleotide triphosphate hydrolases"/>
    <property type="match status" value="1"/>
</dbReference>
<comment type="caution">
    <text evidence="2">The sequence shown here is derived from an EMBL/GenBank/DDBJ whole genome shotgun (WGS) entry which is preliminary data.</text>
</comment>
<reference evidence="2 3" key="1">
    <citation type="submission" date="2017-07" db="EMBL/GenBank/DDBJ databases">
        <title>Draft Genome Sequences of Select Purple Nonsulfur Bacteria.</title>
        <authorList>
            <person name="Lasarre B."/>
            <person name="Mckinlay J.B."/>
        </authorList>
    </citation>
    <scope>NUCLEOTIDE SEQUENCE [LARGE SCALE GENOMIC DNA]</scope>
    <source>
        <strain evidence="2 3">DSM 5909</strain>
    </source>
</reference>
<dbReference type="InterPro" id="IPR027417">
    <property type="entry name" value="P-loop_NTPase"/>
</dbReference>
<dbReference type="PANTHER" id="PTHR11669">
    <property type="entry name" value="REPLICATION FACTOR C / DNA POLYMERASE III GAMMA-TAU SUBUNIT"/>
    <property type="match status" value="1"/>
</dbReference>
<dbReference type="InterPro" id="IPR050238">
    <property type="entry name" value="DNA_Rep/Repair_Clamp_Loader"/>
</dbReference>
<proteinExistence type="predicted"/>
<protein>
    <recommendedName>
        <fullName evidence="1">AAA+ ATPase domain-containing protein</fullName>
    </recommendedName>
</protein>
<dbReference type="InterPro" id="IPR003593">
    <property type="entry name" value="AAA+_ATPase"/>
</dbReference>
<evidence type="ECO:0000313" key="2">
    <source>
        <dbReference type="EMBL" id="RAI45332.1"/>
    </source>
</evidence>
<dbReference type="CDD" id="cd00009">
    <property type="entry name" value="AAA"/>
    <property type="match status" value="1"/>
</dbReference>
<evidence type="ECO:0000259" key="1">
    <source>
        <dbReference type="SMART" id="SM00382"/>
    </source>
</evidence>
<keyword evidence="3" id="KW-1185">Reference proteome</keyword>
<dbReference type="Proteomes" id="UP000249130">
    <property type="component" value="Unassembled WGS sequence"/>
</dbReference>
<dbReference type="SUPFAM" id="SSF52540">
    <property type="entry name" value="P-loop containing nucleoside triphosphate hydrolases"/>
    <property type="match status" value="1"/>
</dbReference>
<sequence length="708" mass="79068">MSLTPVTPVTPVTSITSVTSVIPDLNHMSCETNSTSPGVALAKKYAPRTFEEVRGQREAVRLLRQLALRGKRARNLLFAGAFGSGKSTLARLTHMSLNCRHLTPEGSPCGVCDCCRDPRTFGYFEYDVPLRGGSSEEVGPWVQAVNSAPADHHARTLFFDEAHALEASAVDVLLTAIDRGSDRVSFCFATTEPDALKLPLHSRLIRLDVNALALAEAVQFMEEIAQREGIPYSIAALKTLCTIKQGHPRDLLIGLEHVASLGPVTIENVKSAFGLEPLSCLVEYFFALADADVRGQLLALERWQDDMKAKVQSIYSYLASLYYRDLRGRDVIIDPVVDSFEDGRATVIEKFRLRLGLEGRRELIPYWDKLISHWAGRELRTDPERWLSLASFGELAGNGLKHCRTQDEHRSAIITDGSVPSRVVRPCGASEIVNGEGSRTPNGINFLEPADVRKVMNLASFLIQHYDVLINAGLTVRPGPAAKSDSDGMGALKAFCWDLGQRAPRAHEVVDVIAVFDRDEDGLLAHVAVRVPAIPDWAGELNQWCNDWQHERFGPVTFDLSSSGADPVRFHWDQIRNLCAGLAIHDLLDKLGVPRRGRRPSGPVPTAPTWFSERLSDDAVAQACQLEMAPLSAFDDEAWDWIGKGWETKEHVDRVKTIAKRQQDVEELRRIWHADLCEQDRRLNALVAEWRVAPQNRRRRWHGWWVNR</sequence>